<dbReference type="InterPro" id="IPR000772">
    <property type="entry name" value="Ricin_B_lectin"/>
</dbReference>
<feature type="domain" description="Ricin B lectin" evidence="7">
    <location>
        <begin position="1"/>
        <end position="111"/>
    </location>
</feature>
<dbReference type="InterPro" id="IPR008707">
    <property type="entry name" value="B-propeller_PilY1"/>
</dbReference>
<comment type="similarity">
    <text evidence="2">Belongs to the PilY1 family.</text>
</comment>
<dbReference type="InterPro" id="IPR011047">
    <property type="entry name" value="Quinoprotein_ADH-like_sf"/>
</dbReference>
<reference evidence="9 10" key="1">
    <citation type="submission" date="2018-05" db="EMBL/GenBank/DDBJ databases">
        <title>Leucothrix arctica sp. nov., isolated from Arctic seawater.</title>
        <authorList>
            <person name="Choi A."/>
            <person name="Baek K."/>
        </authorList>
    </citation>
    <scope>NUCLEOTIDE SEQUENCE [LARGE SCALE GENOMIC DNA]</scope>
    <source>
        <strain evidence="9 10">JCM 18388</strain>
    </source>
</reference>
<evidence type="ECO:0000313" key="10">
    <source>
        <dbReference type="Proteomes" id="UP000245539"/>
    </source>
</evidence>
<dbReference type="Pfam" id="PF05567">
    <property type="entry name" value="T4P_PilY1"/>
    <property type="match status" value="1"/>
</dbReference>
<evidence type="ECO:0000256" key="3">
    <source>
        <dbReference type="ARBA" id="ARBA00022558"/>
    </source>
</evidence>
<comment type="caution">
    <text evidence="9">The sequence shown here is derived from an EMBL/GenBank/DDBJ whole genome shotgun (WGS) entry which is preliminary data.</text>
</comment>
<dbReference type="Pfam" id="PF00652">
    <property type="entry name" value="Ricin_B_lectin"/>
    <property type="match status" value="1"/>
</dbReference>
<dbReference type="EMBL" id="QGKM01000009">
    <property type="protein sequence ID" value="PWQ99682.1"/>
    <property type="molecule type" value="Genomic_DNA"/>
</dbReference>
<organism evidence="9 10">
    <name type="scientific">Leucothrix pacifica</name>
    <dbReference type="NCBI Taxonomy" id="1247513"/>
    <lineage>
        <taxon>Bacteria</taxon>
        <taxon>Pseudomonadati</taxon>
        <taxon>Pseudomonadota</taxon>
        <taxon>Gammaproteobacteria</taxon>
        <taxon>Thiotrichales</taxon>
        <taxon>Thiotrichaceae</taxon>
        <taxon>Leucothrix</taxon>
    </lineage>
</organism>
<evidence type="ECO:0000256" key="1">
    <source>
        <dbReference type="ARBA" id="ARBA00004561"/>
    </source>
</evidence>
<evidence type="ECO:0000259" key="7">
    <source>
        <dbReference type="Pfam" id="PF00652"/>
    </source>
</evidence>
<dbReference type="InterPro" id="IPR035992">
    <property type="entry name" value="Ricin_B-like_lectins"/>
</dbReference>
<keyword evidence="4" id="KW-0479">Metal-binding</keyword>
<proteinExistence type="inferred from homology"/>
<dbReference type="Proteomes" id="UP000245539">
    <property type="component" value="Unassembled WGS sequence"/>
</dbReference>
<dbReference type="GO" id="GO:0009289">
    <property type="term" value="C:pilus"/>
    <property type="evidence" value="ECO:0007669"/>
    <property type="project" value="UniProtKB-SubCell"/>
</dbReference>
<dbReference type="InterPro" id="IPR036465">
    <property type="entry name" value="vWFA_dom_sf"/>
</dbReference>
<dbReference type="CDD" id="cd00161">
    <property type="entry name" value="beta-trefoil_Ricin-like"/>
    <property type="match status" value="1"/>
</dbReference>
<dbReference type="Gene3D" id="2.80.10.50">
    <property type="match status" value="1"/>
</dbReference>
<evidence type="ECO:0000256" key="4">
    <source>
        <dbReference type="ARBA" id="ARBA00022723"/>
    </source>
</evidence>
<evidence type="ECO:0000256" key="2">
    <source>
        <dbReference type="ARBA" id="ARBA00008387"/>
    </source>
</evidence>
<evidence type="ECO:0000256" key="5">
    <source>
        <dbReference type="ARBA" id="ARBA00022837"/>
    </source>
</evidence>
<keyword evidence="3" id="KW-1029">Fimbrium biogenesis</keyword>
<dbReference type="GO" id="GO:0046872">
    <property type="term" value="F:metal ion binding"/>
    <property type="evidence" value="ECO:0007669"/>
    <property type="project" value="UniProtKB-KW"/>
</dbReference>
<protein>
    <submittedName>
        <fullName evidence="9">Uncharacterized protein</fullName>
    </submittedName>
</protein>
<accession>A0A317CTP6</accession>
<dbReference type="OrthoDB" id="7156875at2"/>
<evidence type="ECO:0000313" key="9">
    <source>
        <dbReference type="EMBL" id="PWQ99682.1"/>
    </source>
</evidence>
<keyword evidence="6" id="KW-0281">Fimbrium</keyword>
<dbReference type="InterPro" id="IPR015943">
    <property type="entry name" value="WD40/YVTN_repeat-like_dom_sf"/>
</dbReference>
<dbReference type="PROSITE" id="PS50231">
    <property type="entry name" value="RICIN_B_LECTIN"/>
    <property type="match status" value="1"/>
</dbReference>
<dbReference type="AlphaFoldDB" id="A0A317CTP6"/>
<sequence>MCLEVNGNFLTQELCDGSPEQLFYTSLIGTQTRIHASNDTCLDIMGNLSDMGQIASHVCTSGNEHNQGFILNGETIVSGASGKCLDVPMYSTDAGEIIVQYTCENRDNQKFTTSNEATSCTVNNNYLCQYPQDVTYCDHQKYTCDETREEVSLNSFDIVYNSPISDQCENNAIVLLSDGQPYVPDRIQFDETMVSVKALTGATTDCVDSSDGRCGVELASFLAGQDQSDDVEGDNVINTYTIGFDVGAGSMAEVFLKSVAEAGEGEYFPASDAAALAAVFKNIVADVSKTARSYSAPTYTVDQSSLLSHSRDVYIPLFENAATPRWSGNLKKFKLNDTGQIIDKTGKVAVSDYGVLDAEAVDFWSATPPTDDPDPITTGGAASQLVPASRKLLTDNGSALVTLDATSVTKAAMSGGVTTITDAEHAAMLRFIQGYEEDGTARNHIGDILHNKPMVVSYSDKEVVFFGTNEGYIHAINTADADTTGGGKELFAYMPSALLSNIPGQYENSPLTGDIKRIYGVDGEVTVWLNDKNNNGRVDAGDGESAYLFFGLRRGGNGYYALNVTNPSNPSLMWSITNNTTGFSQLAQSWSKPVAARLRYKEGTAVKYEEVLVFGGGYDASVYDEEDAALRDLTNVKGNAVYIVNAKTGSLIWSKSGGDLNHSIAGSIRVLDLDRNGSIDRMYFGDLGGNVWRADLNMDDIDDDASLNDVKKDARVYRLASLGVSAGASHRMFFYEPDVSLFKHKGELVTLIAIGSGYRSHPKNTDVQDLFYVLRDVNATNVPKTVPSTLTESDLVSNSVLAGADFMPTYKGWYTDLSQNTGEKSLSSPLIFMNKVMFTTFGLSSSVENTGGADSCTIKSNNLSRAYVMDLVKGAATVDLDGDGVITDNDESVLVGIGDIPDSPKLVFDEPSNCDKDGCDQFVDVRIGKLQTPLIDQNTTNGNTNLPVVHLLNHNFQMIDFSTSLMINPLNQCQCRYF</sequence>
<evidence type="ECO:0000259" key="8">
    <source>
        <dbReference type="Pfam" id="PF05567"/>
    </source>
</evidence>
<name>A0A317CTP6_9GAMM</name>
<evidence type="ECO:0000256" key="6">
    <source>
        <dbReference type="ARBA" id="ARBA00023263"/>
    </source>
</evidence>
<dbReference type="SUPFAM" id="SSF50998">
    <property type="entry name" value="Quinoprotein alcohol dehydrogenase-like"/>
    <property type="match status" value="1"/>
</dbReference>
<keyword evidence="10" id="KW-1185">Reference proteome</keyword>
<keyword evidence="5" id="KW-0106">Calcium</keyword>
<gene>
    <name evidence="9" type="ORF">DKW60_05240</name>
</gene>
<dbReference type="Gene3D" id="3.40.50.410">
    <property type="entry name" value="von Willebrand factor, type A domain"/>
    <property type="match status" value="1"/>
</dbReference>
<comment type="subcellular location">
    <subcellularLocation>
        <location evidence="1">Fimbrium</location>
    </subcellularLocation>
</comment>
<dbReference type="Gene3D" id="2.130.10.10">
    <property type="entry name" value="YVTN repeat-like/Quinoprotein amine dehydrogenase"/>
    <property type="match status" value="1"/>
</dbReference>
<feature type="domain" description="PilY1 beta-propeller" evidence="8">
    <location>
        <begin position="463"/>
        <end position="786"/>
    </location>
</feature>
<dbReference type="SUPFAM" id="SSF50370">
    <property type="entry name" value="Ricin B-like lectins"/>
    <property type="match status" value="1"/>
</dbReference>